<dbReference type="PROSITE" id="PS50012">
    <property type="entry name" value="RCC1_3"/>
    <property type="match status" value="4"/>
</dbReference>
<name>A0AAF0F443_9BASI</name>
<dbReference type="SUPFAM" id="SSF54695">
    <property type="entry name" value="POZ domain"/>
    <property type="match status" value="2"/>
</dbReference>
<accession>A0AAF0F443</accession>
<dbReference type="InterPro" id="IPR011333">
    <property type="entry name" value="SKP1/BTB/POZ_sf"/>
</dbReference>
<dbReference type="InterPro" id="IPR051625">
    <property type="entry name" value="Signaling_Regulatory_Domain"/>
</dbReference>
<evidence type="ECO:0000256" key="1">
    <source>
        <dbReference type="ARBA" id="ARBA00022737"/>
    </source>
</evidence>
<feature type="compositionally biased region" description="Basic and acidic residues" evidence="3">
    <location>
        <begin position="1322"/>
        <end position="1354"/>
    </location>
</feature>
<feature type="region of interest" description="Disordered" evidence="3">
    <location>
        <begin position="569"/>
        <end position="607"/>
    </location>
</feature>
<sequence length="1402" mass="152883">MRSPASFGTSANGQAPGPCTPAEVNRRDAFGRSVLHHLASADETMAGEYLQQLLSHPSVNVNLQDHESGWTALHRAMYYGNLRTAIILLQRADTDPLLRDWEGLTPFDLYNLTVDGTSPTPDDAAHGAELFVWGANRNYNLGLEHCNDCVLPERVKLARTEAGPTPGSRFNRLRVRDVAMSKWHTVVLTTERRSNVYVTGIGTLGRLGRTSQTQMKLERLRDFSEPAVCVAVGADHTLLVASSGAVYTFGSNRMAQLGFTIEEGMGTVASSTGTIRSGASNASLHGVSIGQNGTELDIQVTPRRVLGSLKRETVLGVAASRLHSVVFTADAVYTWGTNTGQLGYDHHAAPVQVQPRKVTAISQPVRQVAATEFATACLLESSDVVVFHGDTHFRITFPVPRLSSDMSVFRPRQSQPKPTIQKLTCSGTTFAALSGDGDLFTFVLEHPTGLRGSHTPKVTPPRPQLVWSVRRKFSAVRDVAIGQDGALILCTATGHVYLRGARAESGTSKAQAARAAKFHVVPYLQRVVRVKMNETGSYAALQAPPRLKEIAVRGRSIESEMLALLPHVAPSDAHRTRPRSASASSASSCSSHRSTPLSDASDDDQDGDQALQRYAAHARTLLHNAVEWRAKLHYPFDALPEVFAETGCDAVLVVEHGTLYVPTHRLVLATRIPALRAAIWAKERMQPPAALGVHVSHDGPLCVIERPDLSLISAFFLLQYLYTDDLPPVWTANLGVLVGPLCRSLDTTYAPVLPELRMLASSFGLDALNRALLSSVPRAPEPTLRGALEQLYACVAAHDARGCACEQAPPDVVLHLADRDVACHSFFLRRSPMLQALLEWHRTRGDQGTTHVDTPHWHWDVVRIGLQYLYTDAGLAIFAGSDTERTPDQFMDLVLDVLQFADELLLDKLQALCLTLLRQRIKPTNVGALLADANRHNATAFSEVCMDYATRNLETLLESGFLNGLATTDSVRLESYIQQRQDQHLKRTVASDRLFALSLKHQAYIAELDLPKPSLNMACLKVPKRQKSPALAPIDRAKSPELPPMPQNDDSLLFAMDDVQEALPKDDEWHTVGKQSKGRHSTAQMPRRSPALDAVQGEPSVSRWSLDSTPRSGGWHMPETPPVPSPRTRPMEPSDVLHGTPPPSATVSVESQEALARLPLAARVSQKERKKQQRNVPEPAPAPAAAPAWGRVARPSPNPSLGRPSPSPSASIGRPSPSPSVGRPSPSPSVGRPSPSPSAARPTPGTSRPTSSLSMTRPTPSPSNGIWRSSPSGASPVFGGTSPNTFGSPPAMSFAQIQQQQRVEGMVQEAARQTPKNFAQIQHEETVAQERQRRERQEAEAFERWFEEESRRVQQEQQSARQESSHRNDGRGRRGRRGGGQQRSSRGRGKQANPATARIDDA</sequence>
<feature type="region of interest" description="Disordered" evidence="3">
    <location>
        <begin position="1064"/>
        <end position="1402"/>
    </location>
</feature>
<feature type="compositionally biased region" description="Polar residues" evidence="3">
    <location>
        <begin position="1102"/>
        <end position="1111"/>
    </location>
</feature>
<dbReference type="InterPro" id="IPR000210">
    <property type="entry name" value="BTB/POZ_dom"/>
</dbReference>
<gene>
    <name evidence="5" type="ORF">MJAP1_000876</name>
</gene>
<evidence type="ECO:0000259" key="4">
    <source>
        <dbReference type="PROSITE" id="PS50097"/>
    </source>
</evidence>
<feature type="region of interest" description="Disordered" evidence="3">
    <location>
        <begin position="1"/>
        <end position="24"/>
    </location>
</feature>
<dbReference type="PRINTS" id="PR01217">
    <property type="entry name" value="PRICHEXTENSN"/>
</dbReference>
<keyword evidence="1" id="KW-0677">Repeat</keyword>
<feature type="repeat" description="RCC1" evidence="2">
    <location>
        <begin position="194"/>
        <end position="243"/>
    </location>
</feature>
<feature type="compositionally biased region" description="Low complexity" evidence="3">
    <location>
        <begin position="1213"/>
        <end position="1247"/>
    </location>
</feature>
<evidence type="ECO:0000256" key="2">
    <source>
        <dbReference type="PROSITE-ProRule" id="PRU00235"/>
    </source>
</evidence>
<dbReference type="InterPro" id="IPR000408">
    <property type="entry name" value="Reg_chr_condens"/>
</dbReference>
<feature type="compositionally biased region" description="Low complexity" evidence="3">
    <location>
        <begin position="579"/>
        <end position="599"/>
    </location>
</feature>
<reference evidence="5" key="1">
    <citation type="submission" date="2023-03" db="EMBL/GenBank/DDBJ databases">
        <title>Mating type loci evolution in Malassezia.</title>
        <authorList>
            <person name="Coelho M.A."/>
        </authorList>
    </citation>
    <scope>NUCLEOTIDE SEQUENCE</scope>
    <source>
        <strain evidence="5">CBS 9431</strain>
    </source>
</reference>
<dbReference type="RefSeq" id="XP_060120825.1">
    <property type="nucleotide sequence ID" value="XM_060264842.1"/>
</dbReference>
<dbReference type="PANTHER" id="PTHR22872:SF2">
    <property type="entry name" value="INHIBITOR OF BRUTON TYROSINE KINASE"/>
    <property type="match status" value="1"/>
</dbReference>
<dbReference type="Pfam" id="PF13540">
    <property type="entry name" value="RCC1_2"/>
    <property type="match status" value="1"/>
</dbReference>
<dbReference type="EMBL" id="CP119958">
    <property type="protein sequence ID" value="WFD37928.1"/>
    <property type="molecule type" value="Genomic_DNA"/>
</dbReference>
<feature type="repeat" description="RCC1" evidence="2">
    <location>
        <begin position="244"/>
        <end position="330"/>
    </location>
</feature>
<dbReference type="Gene3D" id="1.25.40.20">
    <property type="entry name" value="Ankyrin repeat-containing domain"/>
    <property type="match status" value="1"/>
</dbReference>
<dbReference type="SUPFAM" id="SSF50985">
    <property type="entry name" value="RCC1/BLIP-II"/>
    <property type="match status" value="1"/>
</dbReference>
<feature type="compositionally biased region" description="Polar residues" evidence="3">
    <location>
        <begin position="1"/>
        <end position="13"/>
    </location>
</feature>
<dbReference type="InterPro" id="IPR009091">
    <property type="entry name" value="RCC1/BLIP-II"/>
</dbReference>
<feature type="compositionally biased region" description="Polar residues" evidence="3">
    <location>
        <begin position="1248"/>
        <end position="1273"/>
    </location>
</feature>
<evidence type="ECO:0000256" key="3">
    <source>
        <dbReference type="SAM" id="MobiDB-lite"/>
    </source>
</evidence>
<protein>
    <recommendedName>
        <fullName evidence="4">BTB domain-containing protein</fullName>
    </recommendedName>
</protein>
<proteinExistence type="predicted"/>
<evidence type="ECO:0000313" key="6">
    <source>
        <dbReference type="Proteomes" id="UP001217754"/>
    </source>
</evidence>
<feature type="repeat" description="RCC1" evidence="2">
    <location>
        <begin position="330"/>
        <end position="381"/>
    </location>
</feature>
<dbReference type="Gene3D" id="2.130.10.30">
    <property type="entry name" value="Regulator of chromosome condensation 1/beta-lactamase-inhibitor protein II"/>
    <property type="match status" value="2"/>
</dbReference>
<feature type="compositionally biased region" description="Basic and acidic residues" evidence="3">
    <location>
        <begin position="1363"/>
        <end position="1372"/>
    </location>
</feature>
<dbReference type="SUPFAM" id="SSF48403">
    <property type="entry name" value="Ankyrin repeat"/>
    <property type="match status" value="1"/>
</dbReference>
<organism evidence="5 6">
    <name type="scientific">Malassezia japonica</name>
    <dbReference type="NCBI Taxonomy" id="223818"/>
    <lineage>
        <taxon>Eukaryota</taxon>
        <taxon>Fungi</taxon>
        <taxon>Dikarya</taxon>
        <taxon>Basidiomycota</taxon>
        <taxon>Ustilaginomycotina</taxon>
        <taxon>Malasseziomycetes</taxon>
        <taxon>Malasseziales</taxon>
        <taxon>Malasseziaceae</taxon>
        <taxon>Malassezia</taxon>
    </lineage>
</organism>
<feature type="region of interest" description="Disordered" evidence="3">
    <location>
        <begin position="1026"/>
        <end position="1051"/>
    </location>
</feature>
<dbReference type="Pfam" id="PF12796">
    <property type="entry name" value="Ank_2"/>
    <property type="match status" value="1"/>
</dbReference>
<dbReference type="InterPro" id="IPR036770">
    <property type="entry name" value="Ankyrin_rpt-contain_sf"/>
</dbReference>
<dbReference type="SMART" id="SM00225">
    <property type="entry name" value="BTB"/>
    <property type="match status" value="2"/>
</dbReference>
<dbReference type="Gene3D" id="3.30.710.10">
    <property type="entry name" value="Potassium Channel Kv1.1, Chain A"/>
    <property type="match status" value="2"/>
</dbReference>
<dbReference type="GeneID" id="85224525"/>
<feature type="domain" description="BTB" evidence="4">
    <location>
        <begin position="648"/>
        <end position="726"/>
    </location>
</feature>
<dbReference type="SMART" id="SM00248">
    <property type="entry name" value="ANK"/>
    <property type="match status" value="2"/>
</dbReference>
<dbReference type="InterPro" id="IPR002110">
    <property type="entry name" value="Ankyrin_rpt"/>
</dbReference>
<feature type="repeat" description="RCC1" evidence="2">
    <location>
        <begin position="128"/>
        <end position="191"/>
    </location>
</feature>
<dbReference type="Pfam" id="PF00415">
    <property type="entry name" value="RCC1"/>
    <property type="match status" value="1"/>
</dbReference>
<dbReference type="Proteomes" id="UP001217754">
    <property type="component" value="Chromosome 1"/>
</dbReference>
<dbReference type="PANTHER" id="PTHR22872">
    <property type="entry name" value="BTK-BINDING PROTEIN-RELATED"/>
    <property type="match status" value="1"/>
</dbReference>
<evidence type="ECO:0000313" key="5">
    <source>
        <dbReference type="EMBL" id="WFD37928.1"/>
    </source>
</evidence>
<dbReference type="PROSITE" id="PS50097">
    <property type="entry name" value="BTB"/>
    <property type="match status" value="1"/>
</dbReference>
<keyword evidence="6" id="KW-1185">Reference proteome</keyword>